<feature type="region of interest" description="Disordered" evidence="9">
    <location>
        <begin position="765"/>
        <end position="790"/>
    </location>
</feature>
<feature type="region of interest" description="Disordered" evidence="9">
    <location>
        <begin position="799"/>
        <end position="818"/>
    </location>
</feature>
<feature type="transmembrane region" description="Helical" evidence="8">
    <location>
        <begin position="1357"/>
        <end position="1380"/>
    </location>
</feature>
<evidence type="ECO:0000313" key="12">
    <source>
        <dbReference type="Proteomes" id="UP000095280"/>
    </source>
</evidence>
<feature type="transmembrane region" description="Helical" evidence="8">
    <location>
        <begin position="2384"/>
        <end position="2406"/>
    </location>
</feature>
<comment type="subcellular location">
    <subcellularLocation>
        <location evidence="1">Cell membrane</location>
        <topology evidence="1">Multi-pass membrane protein</topology>
    </subcellularLocation>
    <subcellularLocation>
        <location evidence="8">Membrane</location>
        <topology evidence="8">Multi-pass membrane protein</topology>
    </subcellularLocation>
</comment>
<feature type="domain" description="Anoctamin dimerisation" evidence="11">
    <location>
        <begin position="2103"/>
        <end position="2224"/>
    </location>
</feature>
<dbReference type="InterPro" id="IPR032394">
    <property type="entry name" value="Anoct_dimer"/>
</dbReference>
<feature type="domain" description="Anoctamin transmembrane" evidence="10">
    <location>
        <begin position="1059"/>
        <end position="1309"/>
    </location>
</feature>
<keyword evidence="4 8" id="KW-0812">Transmembrane</keyword>
<accession>A0A1I8I5H4</accession>
<feature type="transmembrane region" description="Helical" evidence="8">
    <location>
        <begin position="1404"/>
        <end position="1428"/>
    </location>
</feature>
<feature type="transmembrane region" description="Helical" evidence="8">
    <location>
        <begin position="296"/>
        <end position="314"/>
    </location>
</feature>
<evidence type="ECO:0000256" key="1">
    <source>
        <dbReference type="ARBA" id="ARBA00004651"/>
    </source>
</evidence>
<keyword evidence="12" id="KW-1185">Reference proteome</keyword>
<feature type="transmembrane region" description="Helical" evidence="8">
    <location>
        <begin position="444"/>
        <end position="465"/>
    </location>
</feature>
<dbReference type="GO" id="GO:0005886">
    <property type="term" value="C:plasma membrane"/>
    <property type="evidence" value="ECO:0007669"/>
    <property type="project" value="UniProtKB-SubCell"/>
</dbReference>
<evidence type="ECO:0000256" key="4">
    <source>
        <dbReference type="ARBA" id="ARBA00022692"/>
    </source>
</evidence>
<comment type="caution">
    <text evidence="8">Lacks conserved residue(s) required for the propagation of feature annotation.</text>
</comment>
<feature type="transmembrane region" description="Helical" evidence="8">
    <location>
        <begin position="1254"/>
        <end position="1272"/>
    </location>
</feature>
<comment type="similarity">
    <text evidence="2 8">Belongs to the anoctamin family.</text>
</comment>
<keyword evidence="7" id="KW-0325">Glycoprotein</keyword>
<feature type="domain" description="Anoctamin dimerisation" evidence="11">
    <location>
        <begin position="899"/>
        <end position="958"/>
    </location>
</feature>
<feature type="compositionally biased region" description="Low complexity" evidence="9">
    <location>
        <begin position="765"/>
        <end position="789"/>
    </location>
</feature>
<dbReference type="Pfam" id="PF16178">
    <property type="entry name" value="Anoct_dimer"/>
    <property type="match status" value="3"/>
</dbReference>
<feature type="region of interest" description="Disordered" evidence="9">
    <location>
        <begin position="1896"/>
        <end position="1999"/>
    </location>
</feature>
<reference evidence="13" key="1">
    <citation type="submission" date="2016-11" db="UniProtKB">
        <authorList>
            <consortium name="WormBaseParasite"/>
        </authorList>
    </citation>
    <scope>IDENTIFICATION</scope>
</reference>
<protein>
    <recommendedName>
        <fullName evidence="8">Anoctamin</fullName>
    </recommendedName>
</protein>
<proteinExistence type="inferred from homology"/>
<dbReference type="GO" id="GO:0005254">
    <property type="term" value="F:chloride channel activity"/>
    <property type="evidence" value="ECO:0007669"/>
    <property type="project" value="TreeGrafter"/>
</dbReference>
<evidence type="ECO:0000256" key="9">
    <source>
        <dbReference type="SAM" id="MobiDB-lite"/>
    </source>
</evidence>
<dbReference type="GO" id="GO:0046983">
    <property type="term" value="F:protein dimerization activity"/>
    <property type="evidence" value="ECO:0007669"/>
    <property type="project" value="InterPro"/>
</dbReference>
<feature type="transmembrane region" description="Helical" evidence="8">
    <location>
        <begin position="2235"/>
        <end position="2264"/>
    </location>
</feature>
<dbReference type="Pfam" id="PF04547">
    <property type="entry name" value="Anoctamin"/>
    <property type="match status" value="4"/>
</dbReference>
<feature type="domain" description="Anoctamin transmembrane" evidence="10">
    <location>
        <begin position="205"/>
        <end position="732"/>
    </location>
</feature>
<feature type="transmembrane region" description="Helical" evidence="8">
    <location>
        <begin position="1210"/>
        <end position="1234"/>
    </location>
</feature>
<evidence type="ECO:0000256" key="7">
    <source>
        <dbReference type="ARBA" id="ARBA00023180"/>
    </source>
</evidence>
<organism evidence="12 13">
    <name type="scientific">Macrostomum lignano</name>
    <dbReference type="NCBI Taxonomy" id="282301"/>
    <lineage>
        <taxon>Eukaryota</taxon>
        <taxon>Metazoa</taxon>
        <taxon>Spiralia</taxon>
        <taxon>Lophotrochozoa</taxon>
        <taxon>Platyhelminthes</taxon>
        <taxon>Rhabditophora</taxon>
        <taxon>Macrostomorpha</taxon>
        <taxon>Macrostomida</taxon>
        <taxon>Macrostomidae</taxon>
        <taxon>Macrostomum</taxon>
    </lineage>
</organism>
<evidence type="ECO:0000256" key="5">
    <source>
        <dbReference type="ARBA" id="ARBA00022989"/>
    </source>
</evidence>
<feature type="region of interest" description="Disordered" evidence="9">
    <location>
        <begin position="833"/>
        <end position="852"/>
    </location>
</feature>
<keyword evidence="6 8" id="KW-0472">Membrane</keyword>
<feature type="domain" description="Anoctamin transmembrane" evidence="10">
    <location>
        <begin position="2227"/>
        <end position="2505"/>
    </location>
</feature>
<sequence length="2505" mass="287700">MKCRQNFHYHLKQAGVEMEKAVRETSTKRLHFLKLYVTWEAMCCHAENLKLRAPLKPMDEIPLGTAVPRKAQLYYTCGFSAAKMHNFIGIHNGDSFFSQKQRQLVTYELLSTRLFGNSRRGEIGIDRMINDEFYLCAFPLHEGPYQVPGLSGEPTRQSCNANCKNNQPETAELQQQKPELNLRQLLHLHWANWRCWYKFQPLDHVRDYFGEKIAFFFAWLGFYTTWLAPATLVGVFVFVYGLASLPFNAANRNTCKAGKEFKMCPFCDEADGCPFWYLSDICWKLKLAAVFDNYGTVFYAVFMSIWSLIFLEFWKRRTATLAHRWGVSNYRVEISRPRPGFAARCDQHRRNPITGIIEPHFPSTRRLPRIICSYICLLFMLVIVIVFILLVITFQSSVIVYLIRVPALLTTARAIANALGALLHLLLMLALEAHKTQWEFDDQVTMKIFIFEIWNYYSSIFYIAFFKGRFSGYPGNYNSLLGYRPEECDEGGCLLDLTLTLAIIMIGRQALSNCIDLILPRIKIYIQGIRTGFSTTLLNGQKLKPWEADYCLLSFEGLWNDFLHLVLQFGFATIFVAAFPLAPLFALLNNILALRIIAKRLIEDTRRPLSLQFQGIGMWSNLLDVIAVVSVISNGFLIAFTSDFLARMLHKIDYSSDTHGFTNFSLAWSPPNTTSQPCRYRNYRDSSGNLTPFYWKLLVVRLSFHLVFSLRRLVLIFIPRVPKKLVERIERQNYLGRQALVDAELRQQVMQQCYNRQSQLLIQDQQKQQQQQTEENQQQERPQQRSMQSLLRSHNRINSNVSPLSQKAPAAAYQSGDAARQAPNVAMVQPMRKDAWTQPSPNRAGSAQNPLMSDVSKKLTFSSLKDARRPAVTSAVDEVNSMSSIVLDSQIFEGPSACYFNDGVRRVDYVLVWEEDLVPSPEKKDWFRFAHGYRKKFEDNLISAGVELERHKFKEKNSLREAFYLVEDNVLLCRVSELPCSNYDWISFAFDQDVPNAPLQYYTSPFSASKLKKYVGSENKDTYFKPTQRFEVAYEVLGTQVYGRKDLSEIGLDSMIKRGHYTTWLVPASVMGVGVFVYGCCTLRDNVIVQETCHSHNEFKMCPLCDDKDSESCKYWYLSDMCGYILISYLFDNHGTLVYSMFASFWACCFLESWKRQSAILASRWDMVDYIEMQERARPEYTSKCTEFAEDPITGLIEPHFSHAKRLPRLLMFLSVCCLLLMLLFRAVVTAAMFKNKLFRSAALSVANTTSASANFLLVLMLEYLCYYVAFGTTEWEMHRTQTEFENQVIIKVFLFELFNYYLSISYTAKLCLLLHRGSVGFPAEQKNSSKQWESDFALIPYQNGLFWEYLEAVMQFGFVTLFVPAFPLAPLFALINNLVEIRLDARKLVLETRRPRPERAQSIGIWFSMLKFIAYLATISNATLMAFTSEFLPTTVYTMLYNKGLEGYKNFTLNFAPPNTTSEPCRYNGGFSQHQHSEFYWKLMAARIILTLSFQVKSCCFFDVWNFCVFKARPNTWMLISKPFQQVVFAVSRLVSWAIPDVPSQVENRNQRQKYLARKSLIDRDILGRRFKRRRNLQKRTTVLRCLTGRDWGQDSHTLSRLYRTYAESTILHGAAVWLNFASDSCRQEVETAHNAAARVITGCCRSTPIAALLREARLQPLTSRAATAGATLLDRTLRQRQRTPLCRLDELNIAPRLRARGANGDFRRDWRSSARTLIRRAGIEDAPREMDNAPIPPWHSTPDLQLWTDGSATGGTLCGGAGAVLIIPGHPPQRLLAPAGSCTSSFRAEECALRLGHQAPLRHGLAVPAPEPPWTSVSAAQFRRVPPDHHITIQWVPAHCDLCLKDLADSTARDAARLSQADAPLDLRSTRSAIAMLTASDLNQAYVNDQYCTTHRSATQGRPPKRLPPGFGRKAQVTWPASHRPQPSPPQIPPPYRSGDICDQPSMRQERSAQPSSLQRTPRLSSKPRSVNSSSSLSFLRHHSNQENTLRLRNRRKPYHHISQRNCLGNRVNSPPLGNLHHQQHFQSNPRHSLRLGSRLWLLQLQLSHRHNHKSHQRSYQKSFLRPHSRHKLLHLSNQEVENRDGSERSSSFFSRSRSSELFSSPLEAKNMSKQKQFYTCAFSADKATKYIGISNKDTYFRPTQRFEVAFELLGTQIYGKKDQSEVGLDSMIRRGIYSCAYPPHEGSSSTPAGLRPEQMNARQLLHNYWARWKLWYKFQPLDHIRDYFGEKIAFYFAFIGYYTMWLVPATLVGMVTFLYGIGTINKSTPNLTRKAYGFLKFWKRKTARLAYQWDVLDYVEMEERPRPEYASRCTEYEEDPITGNMEPHFPSSKRRLRILIGVLSLMVMMILSTASLIAMLMTRSSILHALFNNELVRSRAVTLANASSACVNLIIVLALELIYEKIAFNITEWEMHRTQTQFENQVIFKVFVFEIFNHYLSISYIAFIKGNVVGEPGKYNELFGSRLADCINGSCMFELTQLMAIILIGKQVAVQIIEMLIP</sequence>
<feature type="compositionally biased region" description="Polar residues" evidence="9">
    <location>
        <begin position="837"/>
        <end position="851"/>
    </location>
</feature>
<evidence type="ECO:0000256" key="8">
    <source>
        <dbReference type="RuleBase" id="RU280814"/>
    </source>
</evidence>
<dbReference type="PANTHER" id="PTHR12308">
    <property type="entry name" value="ANOCTAMIN"/>
    <property type="match status" value="1"/>
</dbReference>
<feature type="domain" description="Anoctamin dimerisation" evidence="11">
    <location>
        <begin position="3"/>
        <end position="202"/>
    </location>
</feature>
<feature type="compositionally biased region" description="Low complexity" evidence="9">
    <location>
        <begin position="1965"/>
        <end position="1981"/>
    </location>
</feature>
<dbReference type="WBParaSite" id="maker-uti_cns_0009932-snap-gene-0.4-mRNA-1">
    <property type="protein sequence ID" value="maker-uti_cns_0009932-snap-gene-0.4-mRNA-1"/>
    <property type="gene ID" value="maker-uti_cns_0009932-snap-gene-0.4"/>
</dbReference>
<evidence type="ECO:0000259" key="11">
    <source>
        <dbReference type="Pfam" id="PF16178"/>
    </source>
</evidence>
<evidence type="ECO:0000313" key="13">
    <source>
        <dbReference type="WBParaSite" id="maker-uti_cns_0009932-snap-gene-0.4-mRNA-1"/>
    </source>
</evidence>
<evidence type="ECO:0000259" key="10">
    <source>
        <dbReference type="Pfam" id="PF04547"/>
    </source>
</evidence>
<evidence type="ECO:0000256" key="6">
    <source>
        <dbReference type="ARBA" id="ARBA00023136"/>
    </source>
</evidence>
<evidence type="ECO:0000256" key="3">
    <source>
        <dbReference type="ARBA" id="ARBA00022475"/>
    </source>
</evidence>
<keyword evidence="3" id="KW-1003">Cell membrane</keyword>
<feature type="transmembrane region" description="Helical" evidence="8">
    <location>
        <begin position="216"/>
        <end position="243"/>
    </location>
</feature>
<dbReference type="PANTHER" id="PTHR12308:SF84">
    <property type="entry name" value="ANOCTAMIN"/>
    <property type="match status" value="1"/>
</dbReference>
<feature type="transmembrane region" description="Helical" evidence="8">
    <location>
        <begin position="2341"/>
        <end position="2364"/>
    </location>
</feature>
<feature type="transmembrane region" description="Helical" evidence="8">
    <location>
        <begin position="1293"/>
        <end position="1316"/>
    </location>
</feature>
<feature type="domain" description="Anoctamin transmembrane" evidence="10">
    <location>
        <begin position="1324"/>
        <end position="1554"/>
    </location>
</feature>
<dbReference type="SUPFAM" id="SSF53098">
    <property type="entry name" value="Ribonuclease H-like"/>
    <property type="match status" value="1"/>
</dbReference>
<feature type="transmembrane region" description="Helical" evidence="8">
    <location>
        <begin position="619"/>
        <end position="640"/>
    </location>
</feature>
<dbReference type="Proteomes" id="UP000095280">
    <property type="component" value="Unplaced"/>
</dbReference>
<evidence type="ECO:0000256" key="2">
    <source>
        <dbReference type="ARBA" id="ARBA00009671"/>
    </source>
</evidence>
<dbReference type="InterPro" id="IPR007632">
    <property type="entry name" value="Anoctamin"/>
</dbReference>
<feature type="transmembrane region" description="Helical" evidence="8">
    <location>
        <begin position="414"/>
        <end position="432"/>
    </location>
</feature>
<feature type="transmembrane region" description="Helical" evidence="8">
    <location>
        <begin position="371"/>
        <end position="394"/>
    </location>
</feature>
<dbReference type="InterPro" id="IPR012337">
    <property type="entry name" value="RNaseH-like_sf"/>
</dbReference>
<dbReference type="InterPro" id="IPR049452">
    <property type="entry name" value="Anoctamin_TM"/>
</dbReference>
<keyword evidence="5 8" id="KW-1133">Transmembrane helix</keyword>
<feature type="transmembrane region" description="Helical" evidence="8">
    <location>
        <begin position="565"/>
        <end position="598"/>
    </location>
</feature>
<name>A0A1I8I5H4_9PLAT</name>
<feature type="compositionally biased region" description="Polar residues" evidence="9">
    <location>
        <begin position="1954"/>
        <end position="1964"/>
    </location>
</feature>
<feature type="compositionally biased region" description="Pro residues" evidence="9">
    <location>
        <begin position="1928"/>
        <end position="1938"/>
    </location>
</feature>